<dbReference type="Pfam" id="PF21128">
    <property type="entry name" value="WHD_MCM4"/>
    <property type="match status" value="1"/>
</dbReference>
<keyword evidence="2" id="KW-1185">Reference proteome</keyword>
<evidence type="ECO:0000313" key="2">
    <source>
        <dbReference type="Proteomes" id="UP000472262"/>
    </source>
</evidence>
<dbReference type="Ensembl" id="ENSSGRT00000006568.1">
    <property type="protein sequence ID" value="ENSSGRP00000006054.1"/>
    <property type="gene ID" value="ENSSGRG00000004026.1"/>
</dbReference>
<evidence type="ECO:0008006" key="3">
    <source>
        <dbReference type="Google" id="ProtNLM"/>
    </source>
</evidence>
<protein>
    <recommendedName>
        <fullName evidence="3">MCM AAA-lid domain-containing protein</fullName>
    </recommendedName>
</protein>
<evidence type="ECO:0000313" key="1">
    <source>
        <dbReference type="Ensembl" id="ENSSGRP00000006054.1"/>
    </source>
</evidence>
<accession>A0A672KA82</accession>
<proteinExistence type="predicted"/>
<sequence>MVLIGCFCKDMNFPNLSLYYALTSTCGCYMQLEESLLVLIGCFWTGMSATARKRKEEVAQALKKLIQSKGKTPAMKYQQLFDDLRGQSEAAITKDMFEEALRALADEDYLTVTGKTVRLL</sequence>
<reference evidence="1" key="1">
    <citation type="submission" date="2025-08" db="UniProtKB">
        <authorList>
            <consortium name="Ensembl"/>
        </authorList>
    </citation>
    <scope>IDENTIFICATION</scope>
</reference>
<name>A0A672KA82_SINGR</name>
<dbReference type="Proteomes" id="UP000472262">
    <property type="component" value="Unassembled WGS sequence"/>
</dbReference>
<dbReference type="AlphaFoldDB" id="A0A672KA82"/>
<organism evidence="1 2">
    <name type="scientific">Sinocyclocheilus grahami</name>
    <name type="common">Dianchi golden-line fish</name>
    <name type="synonym">Barbus grahami</name>
    <dbReference type="NCBI Taxonomy" id="75366"/>
    <lineage>
        <taxon>Eukaryota</taxon>
        <taxon>Metazoa</taxon>
        <taxon>Chordata</taxon>
        <taxon>Craniata</taxon>
        <taxon>Vertebrata</taxon>
        <taxon>Euteleostomi</taxon>
        <taxon>Actinopterygii</taxon>
        <taxon>Neopterygii</taxon>
        <taxon>Teleostei</taxon>
        <taxon>Ostariophysi</taxon>
        <taxon>Cypriniformes</taxon>
        <taxon>Cyprinidae</taxon>
        <taxon>Cyprininae</taxon>
        <taxon>Sinocyclocheilus</taxon>
    </lineage>
</organism>
<reference evidence="1" key="2">
    <citation type="submission" date="2025-09" db="UniProtKB">
        <authorList>
            <consortium name="Ensembl"/>
        </authorList>
    </citation>
    <scope>IDENTIFICATION</scope>
</reference>
<dbReference type="InParanoid" id="A0A672KA82"/>